<feature type="transmembrane region" description="Helical" evidence="1">
    <location>
        <begin position="84"/>
        <end position="107"/>
    </location>
</feature>
<gene>
    <name evidence="2" type="ORF">EHQ58_09870</name>
</gene>
<feature type="transmembrane region" description="Helical" evidence="1">
    <location>
        <begin position="119"/>
        <end position="141"/>
    </location>
</feature>
<keyword evidence="1" id="KW-0472">Membrane</keyword>
<dbReference type="OrthoDB" id="342911at2"/>
<accession>A0A4R9K255</accession>
<keyword evidence="1" id="KW-0812">Transmembrane</keyword>
<dbReference type="AlphaFoldDB" id="A0A4R9K255"/>
<evidence type="ECO:0000256" key="1">
    <source>
        <dbReference type="SAM" id="Phobius"/>
    </source>
</evidence>
<feature type="transmembrane region" description="Helical" evidence="1">
    <location>
        <begin position="54"/>
        <end position="77"/>
    </location>
</feature>
<name>A0A4R9K255_9LEPT</name>
<organism evidence="2 3">
    <name type="scientific">Leptospira ognonensis</name>
    <dbReference type="NCBI Taxonomy" id="2484945"/>
    <lineage>
        <taxon>Bacteria</taxon>
        <taxon>Pseudomonadati</taxon>
        <taxon>Spirochaetota</taxon>
        <taxon>Spirochaetia</taxon>
        <taxon>Leptospirales</taxon>
        <taxon>Leptospiraceae</taxon>
        <taxon>Leptospira</taxon>
    </lineage>
</organism>
<dbReference type="RefSeq" id="WP_135623732.1">
    <property type="nucleotide sequence ID" value="NZ_RQGD01000025.1"/>
</dbReference>
<dbReference type="EMBL" id="RQGD01000025">
    <property type="protein sequence ID" value="TGL59206.1"/>
    <property type="molecule type" value="Genomic_DNA"/>
</dbReference>
<dbReference type="Proteomes" id="UP000297693">
    <property type="component" value="Unassembled WGS sequence"/>
</dbReference>
<reference evidence="2" key="1">
    <citation type="journal article" date="2019" name="PLoS Negl. Trop. Dis.">
        <title>Revisiting the worldwide diversity of Leptospira species in the environment.</title>
        <authorList>
            <person name="Vincent A.T."/>
            <person name="Schiettekatte O."/>
            <person name="Bourhy P."/>
            <person name="Veyrier F.J."/>
            <person name="Picardeau M."/>
        </authorList>
    </citation>
    <scope>NUCLEOTIDE SEQUENCE [LARGE SCALE GENOMIC DNA]</scope>
    <source>
        <strain evidence="2">201702476</strain>
    </source>
</reference>
<evidence type="ECO:0000313" key="2">
    <source>
        <dbReference type="EMBL" id="TGL59206.1"/>
    </source>
</evidence>
<feature type="transmembrane region" description="Helical" evidence="1">
    <location>
        <begin position="12"/>
        <end position="34"/>
    </location>
</feature>
<keyword evidence="1" id="KW-1133">Transmembrane helix</keyword>
<comment type="caution">
    <text evidence="2">The sequence shown here is derived from an EMBL/GenBank/DDBJ whole genome shotgun (WGS) entry which is preliminary data.</text>
</comment>
<sequence length="144" mass="16277">MHSPKTETWNRILVRFLLAFAFWEAIAIPLRMLFFSKFYFDPSLKGIFIPVADVYWIGPIAGDLVQTLFLAILYVYARESLPKGLVGGILFGLIYAITSALGTTLVLSNLTQVAPTLLWWVWACFQTIYAMTVGSIFSIGWDEE</sequence>
<keyword evidence="3" id="KW-1185">Reference proteome</keyword>
<evidence type="ECO:0000313" key="3">
    <source>
        <dbReference type="Proteomes" id="UP000297693"/>
    </source>
</evidence>
<proteinExistence type="predicted"/>
<protein>
    <submittedName>
        <fullName evidence="2">Uncharacterized protein</fullName>
    </submittedName>
</protein>